<dbReference type="InterPro" id="IPR050793">
    <property type="entry name" value="CMP-NeuNAc_synthase"/>
</dbReference>
<dbReference type="RefSeq" id="WP_093405903.1">
    <property type="nucleotide sequence ID" value="NZ_FOVL01000002.1"/>
</dbReference>
<dbReference type="InterPro" id="IPR003329">
    <property type="entry name" value="Cytidylyl_trans"/>
</dbReference>
<dbReference type="PANTHER" id="PTHR21485:SF6">
    <property type="entry name" value="N-ACYLNEURAMINATE CYTIDYLYLTRANSFERASE-RELATED"/>
    <property type="match status" value="1"/>
</dbReference>
<evidence type="ECO:0000313" key="1">
    <source>
        <dbReference type="EMBL" id="SFN32847.1"/>
    </source>
</evidence>
<dbReference type="Pfam" id="PF02348">
    <property type="entry name" value="CTP_transf_3"/>
    <property type="match status" value="1"/>
</dbReference>
<dbReference type="GO" id="GO:0008781">
    <property type="term" value="F:N-acylneuraminate cytidylyltransferase activity"/>
    <property type="evidence" value="ECO:0007669"/>
    <property type="project" value="TreeGrafter"/>
</dbReference>
<dbReference type="PANTHER" id="PTHR21485">
    <property type="entry name" value="HAD SUPERFAMILY MEMBERS CMAS AND KDSC"/>
    <property type="match status" value="1"/>
</dbReference>
<dbReference type="InterPro" id="IPR029044">
    <property type="entry name" value="Nucleotide-diphossugar_trans"/>
</dbReference>
<gene>
    <name evidence="1" type="ORF">SAMN05660413_00505</name>
</gene>
<dbReference type="Proteomes" id="UP000199153">
    <property type="component" value="Unassembled WGS sequence"/>
</dbReference>
<dbReference type="SUPFAM" id="SSF53448">
    <property type="entry name" value="Nucleotide-diphospho-sugar transferases"/>
    <property type="match status" value="1"/>
</dbReference>
<dbReference type="CDD" id="cd02513">
    <property type="entry name" value="CMP-NeuAc_Synthase"/>
    <property type="match status" value="1"/>
</dbReference>
<keyword evidence="1" id="KW-0808">Transferase</keyword>
<dbReference type="Gene3D" id="3.90.550.10">
    <property type="entry name" value="Spore Coat Polysaccharide Biosynthesis Protein SpsA, Chain A"/>
    <property type="match status" value="1"/>
</dbReference>
<evidence type="ECO:0000313" key="2">
    <source>
        <dbReference type="Proteomes" id="UP000199153"/>
    </source>
</evidence>
<dbReference type="AlphaFoldDB" id="A0A1I4Y4A9"/>
<organism evidence="1 2">
    <name type="scientific">Salegentibacter flavus</name>
    <dbReference type="NCBI Taxonomy" id="287099"/>
    <lineage>
        <taxon>Bacteria</taxon>
        <taxon>Pseudomonadati</taxon>
        <taxon>Bacteroidota</taxon>
        <taxon>Flavobacteriia</taxon>
        <taxon>Flavobacteriales</taxon>
        <taxon>Flavobacteriaceae</taxon>
        <taxon>Salegentibacter</taxon>
    </lineage>
</organism>
<name>A0A1I4Y4A9_9FLAO</name>
<dbReference type="STRING" id="287099.SAMN05660413_00505"/>
<dbReference type="EMBL" id="FOVL01000002">
    <property type="protein sequence ID" value="SFN32847.1"/>
    <property type="molecule type" value="Genomic_DNA"/>
</dbReference>
<keyword evidence="2" id="KW-1185">Reference proteome</keyword>
<sequence>MTKKILGLIPARGGSKGIPGKNIKLLGGKPLLQYTWEAAKQSSLLEKVILSSEDQEIIEVAKKLGLEVPFTRPEELARDETPSIEVIKQALNFFKENGQEFDAVCLLQPTTPFRSPVLINACIKKFEENNYDSLISVREVPAEFNPHWVFEEKEGLLKLATGEESIIPRRQELPKAYFRDGAIYITKTEVLLEQNSLFGERTGFYDTTGKPYVNIDTPLDWEEAERILYSGEWRVESGE</sequence>
<proteinExistence type="predicted"/>
<reference evidence="1 2" key="1">
    <citation type="submission" date="2016-10" db="EMBL/GenBank/DDBJ databases">
        <authorList>
            <person name="de Groot N.N."/>
        </authorList>
    </citation>
    <scope>NUCLEOTIDE SEQUENCE [LARGE SCALE GENOMIC DNA]</scope>
    <source>
        <strain evidence="1 2">DSM 17794</strain>
    </source>
</reference>
<keyword evidence="1" id="KW-0548">Nucleotidyltransferase</keyword>
<dbReference type="OrthoDB" id="9805604at2"/>
<accession>A0A1I4Y4A9</accession>
<protein>
    <submittedName>
        <fullName evidence="1">N-acylneuraminate cytidylyltransferase</fullName>
    </submittedName>
</protein>